<dbReference type="Proteomes" id="UP000226031">
    <property type="component" value="Unassembled WGS sequence"/>
</dbReference>
<comment type="caution">
    <text evidence="1">The sequence shown here is derived from an EMBL/GenBank/DDBJ whole genome shotgun (WGS) entry which is preliminary data.</text>
</comment>
<proteinExistence type="predicted"/>
<dbReference type="EMBL" id="PDND01000217">
    <property type="protein sequence ID" value="PGH29713.1"/>
    <property type="molecule type" value="Genomic_DNA"/>
</dbReference>
<dbReference type="VEuPathDB" id="FungiDB:EMCG_05047"/>
<accession>A0A2B7Z938</accession>
<name>A0A2B7Z938_9EURO</name>
<evidence type="ECO:0000313" key="1">
    <source>
        <dbReference type="EMBL" id="PGH29713.1"/>
    </source>
</evidence>
<evidence type="ECO:0000313" key="2">
    <source>
        <dbReference type="Proteomes" id="UP000226031"/>
    </source>
</evidence>
<organism evidence="1 2">
    <name type="scientific">[Emmonsia] crescens</name>
    <dbReference type="NCBI Taxonomy" id="73230"/>
    <lineage>
        <taxon>Eukaryota</taxon>
        <taxon>Fungi</taxon>
        <taxon>Dikarya</taxon>
        <taxon>Ascomycota</taxon>
        <taxon>Pezizomycotina</taxon>
        <taxon>Eurotiomycetes</taxon>
        <taxon>Eurotiomycetidae</taxon>
        <taxon>Onygenales</taxon>
        <taxon>Ajellomycetaceae</taxon>
        <taxon>Emergomyces</taxon>
    </lineage>
</organism>
<protein>
    <submittedName>
        <fullName evidence="1">Uncharacterized protein</fullName>
    </submittedName>
</protein>
<gene>
    <name evidence="1" type="ORF">GX50_07527</name>
</gene>
<dbReference type="AlphaFoldDB" id="A0A2B7Z938"/>
<sequence>MVCITNAFELTYCFSPVRNTTSTDGIQFRACIDGNVPLSLPHNVKRAKCAVGKGGDAFMGQQLTEQFSSNTVISSIPKPMSFPLRSYTFVYPLHPVNVVAKGLLSAGNLYCRGELTLSEGCRTDVRWLYDNGSQMTTIASLEVKNTKVLHPRDFRDAMTTPNNARAKRDTAQGQGTSYTFSEKCVLVIKAGEEVHRSAAISDVAIFDRGTMFVFDFGGMNENALDPVLARGIWFSESGSNHGQGQSF</sequence>
<dbReference type="STRING" id="73230.A0A2B7Z938"/>
<reference evidence="1 2" key="1">
    <citation type="submission" date="2017-10" db="EMBL/GenBank/DDBJ databases">
        <title>Comparative genomics in systemic dimorphic fungi from Ajellomycetaceae.</title>
        <authorList>
            <person name="Munoz J.F."/>
            <person name="Mcewen J.G."/>
            <person name="Clay O.K."/>
            <person name="Cuomo C.A."/>
        </authorList>
    </citation>
    <scope>NUCLEOTIDE SEQUENCE [LARGE SCALE GENOMIC DNA]</scope>
    <source>
        <strain evidence="1 2">UAMH4076</strain>
    </source>
</reference>
<keyword evidence="2" id="KW-1185">Reference proteome</keyword>
<dbReference type="VEuPathDB" id="FungiDB:EMCG_07935"/>